<evidence type="ECO:0000313" key="1">
    <source>
        <dbReference type="EMBL" id="PHJ24825.1"/>
    </source>
</evidence>
<accession>A0A2C6LCP3</accession>
<reference evidence="1 2" key="1">
    <citation type="journal article" date="2017" name="Int. J. Parasitol.">
        <title>The genome of the protozoan parasite Cystoisospora suis and a reverse vaccinology approach to identify vaccine candidates.</title>
        <authorList>
            <person name="Palmieri N."/>
            <person name="Shrestha A."/>
            <person name="Ruttkowski B."/>
            <person name="Beck T."/>
            <person name="Vogl C."/>
            <person name="Tomley F."/>
            <person name="Blake D.P."/>
            <person name="Joachim A."/>
        </authorList>
    </citation>
    <scope>NUCLEOTIDE SEQUENCE [LARGE SCALE GENOMIC DNA]</scope>
    <source>
        <strain evidence="1 2">Wien I</strain>
    </source>
</reference>
<comment type="caution">
    <text evidence="1">The sequence shown here is derived from an EMBL/GenBank/DDBJ whole genome shotgun (WGS) entry which is preliminary data.</text>
</comment>
<gene>
    <name evidence="1" type="ORF">CSUI_001320</name>
</gene>
<organism evidence="1 2">
    <name type="scientific">Cystoisospora suis</name>
    <dbReference type="NCBI Taxonomy" id="483139"/>
    <lineage>
        <taxon>Eukaryota</taxon>
        <taxon>Sar</taxon>
        <taxon>Alveolata</taxon>
        <taxon>Apicomplexa</taxon>
        <taxon>Conoidasida</taxon>
        <taxon>Coccidia</taxon>
        <taxon>Eucoccidiorida</taxon>
        <taxon>Eimeriorina</taxon>
        <taxon>Sarcocystidae</taxon>
        <taxon>Cystoisospora</taxon>
    </lineage>
</organism>
<sequence length="312" mass="34901">MHTEQKLLWEASHKRSKSNTSALDLVKKVKDAFTGFPSFVIQVKMKYFDLYHDDRWGHPMPWFMATLQYKRPSDRSYGLFDHIPTAPFSTDPQQGSPTLVHMLLSPPPTFNQHVKLDKEKGSILAAFAAGSGIGASIAKLNKHSTLGRLIDVGQLIYSFANIFELKFSIADFWLKGTDCFIRTRLVVTSAIDGMSLCQYIASKGSEGLYALYKSEKSSSVRVSVVGVDFFNKPRPHMTAIVTEGLLIAGVNDTPVTIEVSNDPAVIPHYVGTVRMAKKVRWTVAITNFLLFVLKCVQVALDARSEYQRLNHK</sequence>
<protein>
    <submittedName>
        <fullName evidence="1">Dense granule protein gra12</fullName>
    </submittedName>
</protein>
<dbReference type="Proteomes" id="UP000221165">
    <property type="component" value="Unassembled WGS sequence"/>
</dbReference>
<evidence type="ECO:0000313" key="2">
    <source>
        <dbReference type="Proteomes" id="UP000221165"/>
    </source>
</evidence>
<proteinExistence type="predicted"/>
<name>A0A2C6LCP3_9APIC</name>
<dbReference type="EMBL" id="MIGC01000519">
    <property type="protein sequence ID" value="PHJ24825.1"/>
    <property type="molecule type" value="Genomic_DNA"/>
</dbReference>
<dbReference type="OrthoDB" id="329789at2759"/>
<dbReference type="VEuPathDB" id="ToxoDB:CSUI_001320"/>
<dbReference type="AlphaFoldDB" id="A0A2C6LCP3"/>
<keyword evidence="2" id="KW-1185">Reference proteome</keyword>
<dbReference type="GeneID" id="94424737"/>
<dbReference type="RefSeq" id="XP_067926497.1">
    <property type="nucleotide sequence ID" value="XM_068061526.1"/>
</dbReference>